<name>A0A2I1D9I1_ASPC2</name>
<organism evidence="3 4">
    <name type="scientific">Aspergillus campestris (strain IBT 28561)</name>
    <dbReference type="NCBI Taxonomy" id="1392248"/>
    <lineage>
        <taxon>Eukaryota</taxon>
        <taxon>Fungi</taxon>
        <taxon>Dikarya</taxon>
        <taxon>Ascomycota</taxon>
        <taxon>Pezizomycotina</taxon>
        <taxon>Eurotiomycetes</taxon>
        <taxon>Eurotiomycetidae</taxon>
        <taxon>Eurotiales</taxon>
        <taxon>Aspergillaceae</taxon>
        <taxon>Aspergillus</taxon>
        <taxon>Aspergillus subgen. Circumdati</taxon>
    </lineage>
</organism>
<accession>A0A2I1D9I1</accession>
<protein>
    <recommendedName>
        <fullName evidence="5">Serine/threonine-protein kinase ppk6</fullName>
    </recommendedName>
</protein>
<dbReference type="AlphaFoldDB" id="A0A2I1D9I1"/>
<dbReference type="VEuPathDB" id="FungiDB:P168DRAFT_288471"/>
<dbReference type="Proteomes" id="UP000234254">
    <property type="component" value="Unassembled WGS sequence"/>
</dbReference>
<feature type="compositionally biased region" description="Acidic residues" evidence="2">
    <location>
        <begin position="198"/>
        <end position="209"/>
    </location>
</feature>
<feature type="compositionally biased region" description="Basic and acidic residues" evidence="2">
    <location>
        <begin position="151"/>
        <end position="165"/>
    </location>
</feature>
<keyword evidence="1" id="KW-0175">Coiled coil</keyword>
<reference evidence="3" key="1">
    <citation type="submission" date="2016-12" db="EMBL/GenBank/DDBJ databases">
        <title>The genomes of Aspergillus section Nigri reveals drivers in fungal speciation.</title>
        <authorList>
            <consortium name="DOE Joint Genome Institute"/>
            <person name="Vesth T.C."/>
            <person name="Nybo J."/>
            <person name="Theobald S."/>
            <person name="Brandl J."/>
            <person name="Frisvad J.C."/>
            <person name="Nielsen K.F."/>
            <person name="Lyhne E.K."/>
            <person name="Kogle M.E."/>
            <person name="Kuo A."/>
            <person name="Riley R."/>
            <person name="Clum A."/>
            <person name="Nolan M."/>
            <person name="Lipzen A."/>
            <person name="Salamov A."/>
            <person name="Henrissat B."/>
            <person name="Wiebenga A."/>
            <person name="De vries R.P."/>
            <person name="Grigoriev I.V."/>
            <person name="Mortensen U.H."/>
            <person name="Andersen M.R."/>
            <person name="Baker S.E."/>
        </authorList>
    </citation>
    <scope>NUCLEOTIDE SEQUENCE</scope>
    <source>
        <strain evidence="3">IBT 28561</strain>
    </source>
</reference>
<proteinExistence type="predicted"/>
<feature type="compositionally biased region" description="Polar residues" evidence="2">
    <location>
        <begin position="15"/>
        <end position="33"/>
    </location>
</feature>
<evidence type="ECO:0000256" key="2">
    <source>
        <dbReference type="SAM" id="MobiDB-lite"/>
    </source>
</evidence>
<feature type="compositionally biased region" description="Low complexity" evidence="2">
    <location>
        <begin position="247"/>
        <end position="262"/>
    </location>
</feature>
<comment type="caution">
    <text evidence="3">The sequence shown here is derived from an EMBL/GenBank/DDBJ whole genome shotgun (WGS) entry which is preliminary data.</text>
</comment>
<evidence type="ECO:0008006" key="5">
    <source>
        <dbReference type="Google" id="ProtNLM"/>
    </source>
</evidence>
<feature type="coiled-coil region" evidence="1">
    <location>
        <begin position="277"/>
        <end position="304"/>
    </location>
</feature>
<dbReference type="EMBL" id="MSFM01000003">
    <property type="protein sequence ID" value="PKY06534.1"/>
    <property type="molecule type" value="Genomic_DNA"/>
</dbReference>
<dbReference type="GeneID" id="36544318"/>
<keyword evidence="4" id="KW-1185">Reference proteome</keyword>
<dbReference type="RefSeq" id="XP_024695128.1">
    <property type="nucleotide sequence ID" value="XM_024836794.1"/>
</dbReference>
<evidence type="ECO:0000256" key="1">
    <source>
        <dbReference type="SAM" id="Coils"/>
    </source>
</evidence>
<evidence type="ECO:0000313" key="3">
    <source>
        <dbReference type="EMBL" id="PKY06534.1"/>
    </source>
</evidence>
<sequence>MSADLFAEFGAGVSARQTPGTSRQNNQPQTSSLIPDLEGLDLSTNSAHGGDESTLRPVQPRTLTGHAASSSTYGFSQPPHYGDNDGVLFDASFEETVSNHESDDWGEFEAPEPPSVQSPPAGFPAPHGPRGRDIPSNRKDVPRKSPATSSKHIDLLDSLSTEDKPPSQGKGASRSVQGRHGPPSRTIPSTKGKRLEQEDFEDAFEDWGDFTDGPPAEPPRIASSKGKPTPKSTGGRASLSRVPDKPGPSFQVSSSNSPSLSPDQIRPTNIPPPSVLLELFLRLLDQLQRDAVQAKKNLQDKERLEQLASLIFYTLKAAARVVAGRTLRWKRDNILSQSMRIGPARSGKPGGMKLNTVNKNEDIKERQEAVDVITLWRDRAALFNSVLQASGKRPIQVIAENVRVTTATASQGAIKASHACALCGLKRDERLPKVDENVEDSFGEWWADHWGHAECKNFWESSVNLLDRR</sequence>
<dbReference type="PANTHER" id="PTHR42084">
    <property type="entry name" value="YALI0E26631P"/>
    <property type="match status" value="1"/>
</dbReference>
<dbReference type="PANTHER" id="PTHR42084:SF1">
    <property type="entry name" value="SERINE_THREONINE-PROTEIN KINASE PPK6"/>
    <property type="match status" value="1"/>
</dbReference>
<feature type="region of interest" description="Disordered" evidence="2">
    <location>
        <begin position="1"/>
        <end position="269"/>
    </location>
</feature>
<gene>
    <name evidence="3" type="ORF">P168DRAFT_288471</name>
</gene>
<evidence type="ECO:0000313" key="4">
    <source>
        <dbReference type="Proteomes" id="UP000234254"/>
    </source>
</evidence>
<dbReference type="OrthoDB" id="5420391at2759"/>
<feature type="compositionally biased region" description="Basic and acidic residues" evidence="2">
    <location>
        <begin position="130"/>
        <end position="143"/>
    </location>
</feature>
<feature type="compositionally biased region" description="Pro residues" evidence="2">
    <location>
        <begin position="111"/>
        <end position="127"/>
    </location>
</feature>